<sequence length="2623" mass="291058">MVMSTTSVLGSTLEFLRSQVSDLRDRVLSLESQVRDLLRLHHGAESPVPDNSSVDLVSSEVTREFPLLSENAKEVLAGQFPQCPPAALELCALLRGGQISKEQRARRAWIAGCWAKLALEDKIRLPEPAEPIGLSNTCFIILRAAGHQTPKLVEDSATYQRICQGPTCRPVGHGFASKSEAKVYCLAAEIEFPKKVTYGLALVVRKRHGAGGGVLLALPESLTSTAALLDLCTGQADAIVGAFHYFDIPAVSNQNGLQPLDFLVTVVVVDVALDALSYMVPMSQVSEEEDVGIVGFGEDLDVLPNSGLLLSRVATWLNELTDQRAVFYSAEEGVEVADLDGQPMEEEQEEPGMQTPKATAAKLPPKAKESKPKRVTTASLAEQMRTLLEVVPALTQQVEAMRVEQEALKRSVEEGQDRPAPRPSQLPISAPLASVAKMLGQPPRTKAAARLAVPMSPAPDPPLGIQEIAEEKSPMAGDPLSHAVLEQSKALTALGAHLQQGGDPLLDGHGTSSGSSLGTRGSVGREKLQRELAMRSGGFFLAVLQNAARRLKPASKMPETVDALAQTDFSMVQYLERFGGYGGSKELGLIQYALAHICDALVHGDSEGAKEHLALLMVGVEQACMDHGRWELAYRLMLLDEPPSQLWSYRQAGYDPKLRAFAPLCPQRWTTIALAYSKEIDYIHQKRSEMTHQPKGNPQGLSEPKAAPKKPGKGSPKGKGPAKPQEVRYNDVGVLRQVPFPSWVEQFVRQLLGAKTSFSFFLVQSFKSCRSGRDDFTATALFPIPWPFLEITETGPARPSQRSRLLKAQKKLVHCAVMAMNYEYFRAPFAVLPLLRRQPSALHLQVYHRPMAFVRACGPSCNVSIAGCGRKSFQLDARFNELLKGLEGLGLEAKSKYHSGFEAEEVPLDDSRYEELKPYRELDAGRIKIAGKGQWRCEEFLSDFLYMPFVEPRVLRWNGKPPCGSYPNVEQCDPEEVLKLCLIWDANNLLTLIPKCYGPADDQKFLHTRIFGNYKRIDADRQIGDRRGANYVEGILRGGPSSNLPTGPSLLQLEVPRFSKVLCGSVTDRRDFYHQFAVPFERASTNTLFPAFNAARFVGTRAHEEYAFHFSPQSKKKAREDVGDFLGEPQPLLVEGSSEGEVYACFQSLLQGDHLGVEFACDSHGRLLEEQGCRDPLSILQSDEAVIHNDPATGLVIDDFFIVSVEDRILASGDRLLKQGKSSQVLDKAKDVYASEGITGSDDKEVRDALVFRAVGAEINSSTVLVDRGLVSIGAPLDKRRCLMAHVNDLFQVIAPEELDTLRPRLRRLPRKAAEELLILATLAPFAASNIAAPFADRIYASDASTGKGGFVRAPVPQEIAKILWRTADRKGKNVALPSKTAALHSYHDESFEFFDEPLPAGDGESAEEVERPIGLYFEFIEVFGGAGVVTKHLVALGVVCGPILDLSESLQYDLRKCRVFSWLCFMMENHRLRSFLAAPPGTTFSPAAHPALRSYLMPLGFDRLHPRVLHGNQLAFASLGLMTVALRMDVYGMTETTRRSKLRWTPMWRRLLARGAQEVILASCAFGSPHQKEFAFMNVHMDVDHLHRKCPRNHVHIRVEGCYTKASATYTEGLAIELAKAFRDHLRPLNAHCDIEEKKGLEDIMSNDLSTYPPTIGLRSRLDKVMSRLGLPTTTKSKVKPMTLSSFRPGGASHLSDWWLGRLDWCTCMEAAKQFIALFPETQAWHVSVLTAEKRAVVHQPSIATSTLLKHLKAWMDLQGVHVFIRPLLNTLIFLDLDRFAGSFEQLVALQPRCITSTSPRNYQFWATLPPPMQVKTASFITKELQRLFQSDPHSTAPQQQGRLPGSMNVKPDKMCRTTILHQSHDHLSEEMFLQLTPRRSLVLVGDSVAPVEHKPATSMVDRSKEDWKTCCQWFESNPDSSLDTALANVNFLANRPNMNYYKEITLTKAREHVRKQVADRLPAEPASCSVPSAPRESLPVGIDADGLARMVQMCVDKALDKRLPGPVSQDFAIGGLSLGVAVNPRALECALEDKKICKVCQREYGKDGFSTVQYRTAEPTCLQCAPIDERLRKRLKATKVCAACGEDKPKADFSTSQWNKGIASKCDRCVEQHDSLPRTLWETHDVSEARRWLLEAPLEALPSTDLKSQQAMHAVKSTAEWWNKTMQADIGSLTVADKVQWVQAVHEDLAHLGGRDAAVTAIKQAGTSWPNMALDAAWILRRCKHCLGSTTKGTISHLPRPLRAGDVVGVDLKLMIPPRGPRWCLLLLVDFTSNRLWAWDLGKHFLMCKTGCFVGTQKYRFNKVVEFSSGGQRDRLMHSVSSYNNLPRRPLSVSPETVWRACRPLDTHGNHPALKHALQEQRGQVTEAEWTSFLTASAALTSDDILKAVQQFEAEMASVQELVHDQQMRTQMKDRPKKSQQATTSNPVPLLPGDRVLCRQTQYKSTTGHGKFQCSGGELQEFTVVSMSGGLAKLQDAVGHITLDLCTNRVAPHMITDNTQQALELRQQLCHYSELLVQGMTSEEQEKAKNLLVVELLDDPFWKEKGCEFSWPKYHEYLKESKTTAGHYCIMLFAKMERTCLKVWQQNKKGHPVLQWTEESEGSSCMNLLRSGAHFDLLVPV</sequence>
<gene>
    <name evidence="4" type="ORF">C1SCF055_LOCUS11794</name>
</gene>
<evidence type="ECO:0000313" key="4">
    <source>
        <dbReference type="EMBL" id="CAI3984247.1"/>
    </source>
</evidence>
<feature type="coiled-coil region" evidence="1">
    <location>
        <begin position="13"/>
        <end position="40"/>
    </location>
</feature>
<organism evidence="4">
    <name type="scientific">Cladocopium goreaui</name>
    <dbReference type="NCBI Taxonomy" id="2562237"/>
    <lineage>
        <taxon>Eukaryota</taxon>
        <taxon>Sar</taxon>
        <taxon>Alveolata</taxon>
        <taxon>Dinophyceae</taxon>
        <taxon>Suessiales</taxon>
        <taxon>Symbiodiniaceae</taxon>
        <taxon>Cladocopium</taxon>
    </lineage>
</organism>
<feature type="domain" description="RepB-like DNA primase" evidence="3">
    <location>
        <begin position="1792"/>
        <end position="1864"/>
    </location>
</feature>
<evidence type="ECO:0000313" key="5">
    <source>
        <dbReference type="EMBL" id="CAL4771559.1"/>
    </source>
</evidence>
<dbReference type="EMBL" id="CAMXCT030000874">
    <property type="protein sequence ID" value="CAL4771559.1"/>
    <property type="molecule type" value="Genomic_DNA"/>
</dbReference>
<evidence type="ECO:0000259" key="3">
    <source>
        <dbReference type="Pfam" id="PF16793"/>
    </source>
</evidence>
<keyword evidence="6" id="KW-1185">Reference proteome</keyword>
<reference evidence="4" key="1">
    <citation type="submission" date="2022-10" db="EMBL/GenBank/DDBJ databases">
        <authorList>
            <person name="Chen Y."/>
            <person name="Dougan E. K."/>
            <person name="Chan C."/>
            <person name="Rhodes N."/>
            <person name="Thang M."/>
        </authorList>
    </citation>
    <scope>NUCLEOTIDE SEQUENCE</scope>
</reference>
<dbReference type="InterPro" id="IPR039459">
    <property type="entry name" value="RepB-like_DNA_primase_dom"/>
</dbReference>
<proteinExistence type="predicted"/>
<dbReference type="Gene3D" id="3.30.70.1790">
    <property type="entry name" value="RepB DNA-primase, N-terminal domain"/>
    <property type="match status" value="1"/>
</dbReference>
<accession>A0A9P1FRW9</accession>
<evidence type="ECO:0000256" key="2">
    <source>
        <dbReference type="SAM" id="MobiDB-lite"/>
    </source>
</evidence>
<dbReference type="Proteomes" id="UP001152797">
    <property type="component" value="Unassembled WGS sequence"/>
</dbReference>
<feature type="region of interest" description="Disordered" evidence="2">
    <location>
        <begin position="503"/>
        <end position="523"/>
    </location>
</feature>
<feature type="compositionally biased region" description="Low complexity" evidence="2">
    <location>
        <begin position="510"/>
        <end position="522"/>
    </location>
</feature>
<evidence type="ECO:0000313" key="6">
    <source>
        <dbReference type="Proteomes" id="UP001152797"/>
    </source>
</evidence>
<dbReference type="EMBL" id="CAMXCT010000874">
    <property type="protein sequence ID" value="CAI3984247.1"/>
    <property type="molecule type" value="Genomic_DNA"/>
</dbReference>
<feature type="region of interest" description="Disordered" evidence="2">
    <location>
        <begin position="2409"/>
        <end position="2434"/>
    </location>
</feature>
<name>A0A9P1FRW9_9DINO</name>
<dbReference type="EMBL" id="CAMXCT020000874">
    <property type="protein sequence ID" value="CAL1137622.1"/>
    <property type="molecule type" value="Genomic_DNA"/>
</dbReference>
<feature type="region of interest" description="Disordered" evidence="2">
    <location>
        <begin position="689"/>
        <end position="726"/>
    </location>
</feature>
<feature type="compositionally biased region" description="Low complexity" evidence="2">
    <location>
        <begin position="351"/>
        <end position="364"/>
    </location>
</feature>
<dbReference type="Pfam" id="PF16793">
    <property type="entry name" value="RepB_primase"/>
    <property type="match status" value="1"/>
</dbReference>
<comment type="caution">
    <text evidence="4">The sequence shown here is derived from an EMBL/GenBank/DDBJ whole genome shotgun (WGS) entry which is preliminary data.</text>
</comment>
<feature type="region of interest" description="Disordered" evidence="2">
    <location>
        <begin position="344"/>
        <end position="375"/>
    </location>
</feature>
<keyword evidence="1" id="KW-0175">Coiled coil</keyword>
<protein>
    <recommendedName>
        <fullName evidence="3">RepB-like DNA primase domain-containing protein</fullName>
    </recommendedName>
</protein>
<reference evidence="5 6" key="2">
    <citation type="submission" date="2024-05" db="EMBL/GenBank/DDBJ databases">
        <authorList>
            <person name="Chen Y."/>
            <person name="Shah S."/>
            <person name="Dougan E. K."/>
            <person name="Thang M."/>
            <person name="Chan C."/>
        </authorList>
    </citation>
    <scope>NUCLEOTIDE SEQUENCE [LARGE SCALE GENOMIC DNA]</scope>
</reference>
<evidence type="ECO:0000256" key="1">
    <source>
        <dbReference type="SAM" id="Coils"/>
    </source>
</evidence>